<evidence type="ECO:0000256" key="7">
    <source>
        <dbReference type="ARBA" id="ARBA00022723"/>
    </source>
</evidence>
<keyword evidence="11" id="KW-0325">Glycoprotein</keyword>
<dbReference type="Pfam" id="PF00394">
    <property type="entry name" value="Cu-oxidase"/>
    <property type="match status" value="1"/>
</dbReference>
<accession>A0A251S5I3</accession>
<comment type="similarity">
    <text evidence="3 13">Belongs to the multicopper oxidase family.</text>
</comment>
<dbReference type="FunCoup" id="A0A251S5I3">
    <property type="interactions" value="59"/>
</dbReference>
<dbReference type="AlphaFoldDB" id="A0A251S5I3"/>
<feature type="domain" description="Plastocyanin-like" evidence="15">
    <location>
        <begin position="162"/>
        <end position="313"/>
    </location>
</feature>
<dbReference type="InterPro" id="IPR034288">
    <property type="entry name" value="CuRO_1_LCC"/>
</dbReference>
<dbReference type="GO" id="GO:0048046">
    <property type="term" value="C:apoplast"/>
    <property type="evidence" value="ECO:0007669"/>
    <property type="project" value="UniProtKB-SubCell"/>
</dbReference>
<keyword evidence="9 13" id="KW-0560">Oxidoreductase</keyword>
<dbReference type="GO" id="GO:0052716">
    <property type="term" value="F:hydroquinone:oxygen oxidoreductase activity"/>
    <property type="evidence" value="ECO:0007669"/>
    <property type="project" value="UniProtKB-EC"/>
</dbReference>
<comment type="subcellular location">
    <subcellularLocation>
        <location evidence="2 13">Secreted</location>
        <location evidence="2 13">Extracellular space</location>
        <location evidence="2 13">Apoplast</location>
    </subcellularLocation>
</comment>
<dbReference type="InterPro" id="IPR017761">
    <property type="entry name" value="Laccase"/>
</dbReference>
<dbReference type="OMA" id="NGMYYME"/>
<proteinExistence type="inferred from homology"/>
<evidence type="ECO:0000256" key="11">
    <source>
        <dbReference type="ARBA" id="ARBA00023180"/>
    </source>
</evidence>
<evidence type="ECO:0000256" key="14">
    <source>
        <dbReference type="SAM" id="MobiDB-lite"/>
    </source>
</evidence>
<keyword evidence="6 13" id="KW-0964">Secreted</keyword>
<dbReference type="InterPro" id="IPR001117">
    <property type="entry name" value="Cu-oxidase_2nd"/>
</dbReference>
<keyword evidence="5 13" id="KW-0052">Apoplast</keyword>
<evidence type="ECO:0000256" key="2">
    <source>
        <dbReference type="ARBA" id="ARBA00004271"/>
    </source>
</evidence>
<keyword evidence="10 13" id="KW-0186">Copper</keyword>
<keyword evidence="13" id="KW-0732">Signal</keyword>
<dbReference type="GO" id="GO:0005507">
    <property type="term" value="F:copper ion binding"/>
    <property type="evidence" value="ECO:0007669"/>
    <property type="project" value="InterPro"/>
</dbReference>
<evidence type="ECO:0000256" key="10">
    <source>
        <dbReference type="ARBA" id="ARBA00023008"/>
    </source>
</evidence>
<dbReference type="InterPro" id="IPR034285">
    <property type="entry name" value="CuRO_2_LCC"/>
</dbReference>
<evidence type="ECO:0000259" key="15">
    <source>
        <dbReference type="Pfam" id="PF00394"/>
    </source>
</evidence>
<feature type="domain" description="Plastocyanin-like" evidence="17">
    <location>
        <begin position="35"/>
        <end position="148"/>
    </location>
</feature>
<dbReference type="Gene3D" id="2.60.40.420">
    <property type="entry name" value="Cupredoxins - blue copper proteins"/>
    <property type="match status" value="3"/>
</dbReference>
<evidence type="ECO:0000256" key="5">
    <source>
        <dbReference type="ARBA" id="ARBA00022523"/>
    </source>
</evidence>
<dbReference type="Pfam" id="PF07731">
    <property type="entry name" value="Cu-oxidase_2"/>
    <property type="match status" value="1"/>
</dbReference>
<protein>
    <recommendedName>
        <fullName evidence="4 13">Laccase</fullName>
        <ecNumber evidence="4 13">1.10.3.2</ecNumber>
    </recommendedName>
    <alternativeName>
        <fullName evidence="13">Benzenediol:oxygen oxidoreductase</fullName>
    </alternativeName>
    <alternativeName>
        <fullName evidence="13">Diphenol oxidase</fullName>
    </alternativeName>
    <alternativeName>
        <fullName evidence="13">Urishiol oxidase</fullName>
    </alternativeName>
</protein>
<evidence type="ECO:0000256" key="3">
    <source>
        <dbReference type="ARBA" id="ARBA00010609"/>
    </source>
</evidence>
<dbReference type="InterPro" id="IPR011706">
    <property type="entry name" value="Cu-oxidase_C"/>
</dbReference>
<dbReference type="STRING" id="4232.A0A251S5I3"/>
<dbReference type="PANTHER" id="PTHR11709:SF9">
    <property type="entry name" value="LACCASE-7"/>
    <property type="match status" value="1"/>
</dbReference>
<keyword evidence="12 13" id="KW-0439">Lignin degradation</keyword>
<evidence type="ECO:0000256" key="8">
    <source>
        <dbReference type="ARBA" id="ARBA00022737"/>
    </source>
</evidence>
<sequence>MVRSSLFAIGLVLAFFALSCSPAFGDTVETTFRVANLTANRLCQNQVISAVNGTLPGPALTVKEGDTVIVHVINNSPYNVTIHWHGVFQRLTQWADGPEFVTQCPIRPGGNYTYRFNLTGQVGTLWWHAHSQWLRATVHGALIIRPRDGQNYPFAQPDLEDTIMLGEWWNADPNDVENAALANGSAPANADAYTINGWPGDLFNSCQSISNNTYRLNVAPGQTILLRIINVALNNQFFFKIANHSFTVVAIDAAYTNPYQTDVIVIGPGQTTDVLLTANQSQGLYYMAAHPYVSAVLPILNTNITTAILVYPNATQTTPILPDLPAFNDTPTAHTFLTNLTALTTSPFWSPVPQTVDENMFITFGLGLSDCGANLSCGGLFFERMAASMNNLSFALPTSVSILEAFYRNISGVYTTDFPDQPPTVFDYTNISNSFDQNLLMTNKSTSLKRLRFNSTVQIVLQNTALIGVENHPMHLHGFNFYVLAQGFGNYDAANATSMFNMVNPQERNTLGVPVGGWAVIRFRANNPVNVCGSFTVIWKYICHGVWAWHSWWRTAVRRSQRCRHHRPTFLSARRKRGDKHSSNANKRISSICMQRFGVGWKGVCRKMQRPECIRECDCVVSVQNTVSGVRRMTRSVTGRLANKRKQNDKETER</sequence>
<dbReference type="CDD" id="cd13875">
    <property type="entry name" value="CuRO_2_LCC_plant"/>
    <property type="match status" value="1"/>
</dbReference>
<feature type="region of interest" description="Disordered" evidence="14">
    <location>
        <begin position="635"/>
        <end position="654"/>
    </location>
</feature>
<keyword evidence="8 13" id="KW-0677">Repeat</keyword>
<evidence type="ECO:0000256" key="4">
    <source>
        <dbReference type="ARBA" id="ARBA00012297"/>
    </source>
</evidence>
<keyword evidence="19" id="KW-1185">Reference proteome</keyword>
<dbReference type="EMBL" id="CM007904">
    <property type="protein sequence ID" value="OTF94033.1"/>
    <property type="molecule type" value="Genomic_DNA"/>
</dbReference>
<dbReference type="GO" id="GO:0016491">
    <property type="term" value="F:oxidoreductase activity"/>
    <property type="evidence" value="ECO:0000318"/>
    <property type="project" value="GO_Central"/>
</dbReference>
<dbReference type="InterPro" id="IPR011707">
    <property type="entry name" value="Cu-oxidase-like_N"/>
</dbReference>
<comment type="cofactor">
    <cofactor evidence="13">
        <name>Cu cation</name>
        <dbReference type="ChEBI" id="CHEBI:23378"/>
    </cofactor>
    <text evidence="13">Binds 4 Cu cations per monomer.</text>
</comment>
<evidence type="ECO:0000259" key="16">
    <source>
        <dbReference type="Pfam" id="PF07731"/>
    </source>
</evidence>
<name>A0A251S5I3_HELAN</name>
<dbReference type="SUPFAM" id="SSF49503">
    <property type="entry name" value="Cupredoxins"/>
    <property type="match status" value="3"/>
</dbReference>
<dbReference type="PROSITE" id="PS51257">
    <property type="entry name" value="PROKAR_LIPOPROTEIN"/>
    <property type="match status" value="1"/>
</dbReference>
<evidence type="ECO:0000256" key="9">
    <source>
        <dbReference type="ARBA" id="ARBA00023002"/>
    </source>
</evidence>
<evidence type="ECO:0000256" key="6">
    <source>
        <dbReference type="ARBA" id="ARBA00022525"/>
    </source>
</evidence>
<dbReference type="Pfam" id="PF07732">
    <property type="entry name" value="Cu-oxidase_3"/>
    <property type="match status" value="1"/>
</dbReference>
<evidence type="ECO:0000256" key="13">
    <source>
        <dbReference type="RuleBase" id="RU361119"/>
    </source>
</evidence>
<dbReference type="PANTHER" id="PTHR11709">
    <property type="entry name" value="MULTI-COPPER OXIDASE"/>
    <property type="match status" value="1"/>
</dbReference>
<evidence type="ECO:0000256" key="1">
    <source>
        <dbReference type="ARBA" id="ARBA00000349"/>
    </source>
</evidence>
<gene>
    <name evidence="18" type="primary">LAC6</name>
    <name evidence="18" type="ORF">HannXRQ_Chr15g0467711</name>
</gene>
<dbReference type="CDD" id="cd13849">
    <property type="entry name" value="CuRO_1_LCC_plant"/>
    <property type="match status" value="1"/>
</dbReference>
<dbReference type="InParanoid" id="A0A251S5I3"/>
<keyword evidence="7 13" id="KW-0479">Metal-binding</keyword>
<comment type="catalytic activity">
    <reaction evidence="1 13">
        <text>4 hydroquinone + O2 = 4 benzosemiquinone + 2 H2O</text>
        <dbReference type="Rhea" id="RHEA:11276"/>
        <dbReference type="ChEBI" id="CHEBI:15377"/>
        <dbReference type="ChEBI" id="CHEBI:15379"/>
        <dbReference type="ChEBI" id="CHEBI:17594"/>
        <dbReference type="ChEBI" id="CHEBI:17977"/>
        <dbReference type="EC" id="1.10.3.2"/>
    </reaction>
</comment>
<comment type="function">
    <text evidence="13">Lignin degradation and detoxification of lignin-derived products.</text>
</comment>
<dbReference type="Proteomes" id="UP000215914">
    <property type="component" value="Chromosome 15"/>
</dbReference>
<evidence type="ECO:0000259" key="17">
    <source>
        <dbReference type="Pfam" id="PF07732"/>
    </source>
</evidence>
<dbReference type="NCBIfam" id="TIGR03389">
    <property type="entry name" value="laccase"/>
    <property type="match status" value="1"/>
</dbReference>
<evidence type="ECO:0000313" key="18">
    <source>
        <dbReference type="EMBL" id="OTF94033.1"/>
    </source>
</evidence>
<feature type="domain" description="Plastocyanin-like" evidence="16">
    <location>
        <begin position="417"/>
        <end position="552"/>
    </location>
</feature>
<feature type="chain" id="PRO_5011825543" description="Laccase" evidence="13">
    <location>
        <begin position="26"/>
        <end position="654"/>
    </location>
</feature>
<evidence type="ECO:0000313" key="19">
    <source>
        <dbReference type="Proteomes" id="UP000215914"/>
    </source>
</evidence>
<dbReference type="GO" id="GO:0046274">
    <property type="term" value="P:lignin catabolic process"/>
    <property type="evidence" value="ECO:0007669"/>
    <property type="project" value="UniProtKB-KW"/>
</dbReference>
<organism evidence="18 19">
    <name type="scientific">Helianthus annuus</name>
    <name type="common">Common sunflower</name>
    <dbReference type="NCBI Taxonomy" id="4232"/>
    <lineage>
        <taxon>Eukaryota</taxon>
        <taxon>Viridiplantae</taxon>
        <taxon>Streptophyta</taxon>
        <taxon>Embryophyta</taxon>
        <taxon>Tracheophyta</taxon>
        <taxon>Spermatophyta</taxon>
        <taxon>Magnoliopsida</taxon>
        <taxon>eudicotyledons</taxon>
        <taxon>Gunneridae</taxon>
        <taxon>Pentapetalae</taxon>
        <taxon>asterids</taxon>
        <taxon>campanulids</taxon>
        <taxon>Asterales</taxon>
        <taxon>Asteraceae</taxon>
        <taxon>Asteroideae</taxon>
        <taxon>Heliantheae alliance</taxon>
        <taxon>Heliantheae</taxon>
        <taxon>Helianthus</taxon>
    </lineage>
</organism>
<dbReference type="EC" id="1.10.3.2" evidence="4 13"/>
<reference evidence="19" key="1">
    <citation type="journal article" date="2017" name="Nature">
        <title>The sunflower genome provides insights into oil metabolism, flowering and Asterid evolution.</title>
        <authorList>
            <person name="Badouin H."/>
            <person name="Gouzy J."/>
            <person name="Grassa C.J."/>
            <person name="Murat F."/>
            <person name="Staton S.E."/>
            <person name="Cottret L."/>
            <person name="Lelandais-Briere C."/>
            <person name="Owens G.L."/>
            <person name="Carrere S."/>
            <person name="Mayjonade B."/>
            <person name="Legrand L."/>
            <person name="Gill N."/>
            <person name="Kane N.C."/>
            <person name="Bowers J.E."/>
            <person name="Hubner S."/>
            <person name="Bellec A."/>
            <person name="Berard A."/>
            <person name="Berges H."/>
            <person name="Blanchet N."/>
            <person name="Boniface M.C."/>
            <person name="Brunel D."/>
            <person name="Catrice O."/>
            <person name="Chaidir N."/>
            <person name="Claudel C."/>
            <person name="Donnadieu C."/>
            <person name="Faraut T."/>
            <person name="Fievet G."/>
            <person name="Helmstetter N."/>
            <person name="King M."/>
            <person name="Knapp S.J."/>
            <person name="Lai Z."/>
            <person name="Le Paslier M.C."/>
            <person name="Lippi Y."/>
            <person name="Lorenzon L."/>
            <person name="Mandel J.R."/>
            <person name="Marage G."/>
            <person name="Marchand G."/>
            <person name="Marquand E."/>
            <person name="Bret-Mestries E."/>
            <person name="Morien E."/>
            <person name="Nambeesan S."/>
            <person name="Nguyen T."/>
            <person name="Pegot-Espagnet P."/>
            <person name="Pouilly N."/>
            <person name="Raftis F."/>
            <person name="Sallet E."/>
            <person name="Schiex T."/>
            <person name="Thomas J."/>
            <person name="Vandecasteele C."/>
            <person name="Vares D."/>
            <person name="Vear F."/>
            <person name="Vautrin S."/>
            <person name="Crespi M."/>
            <person name="Mangin B."/>
            <person name="Burke J.M."/>
            <person name="Salse J."/>
            <person name="Munos S."/>
            <person name="Vincourt P."/>
            <person name="Rieseberg L.H."/>
            <person name="Langlade N.B."/>
        </authorList>
    </citation>
    <scope>NUCLEOTIDE SEQUENCE [LARGE SCALE GENOMIC DNA]</scope>
    <source>
        <strain evidence="19">cv. SF193</strain>
    </source>
</reference>
<feature type="signal peptide" evidence="13">
    <location>
        <begin position="1"/>
        <end position="25"/>
    </location>
</feature>
<dbReference type="InterPro" id="IPR008972">
    <property type="entry name" value="Cupredoxin"/>
</dbReference>
<evidence type="ECO:0000256" key="12">
    <source>
        <dbReference type="ARBA" id="ARBA00023185"/>
    </source>
</evidence>
<dbReference type="InterPro" id="IPR045087">
    <property type="entry name" value="Cu-oxidase_fam"/>
</dbReference>